<dbReference type="SUPFAM" id="SSF53098">
    <property type="entry name" value="Ribonuclease H-like"/>
    <property type="match status" value="1"/>
</dbReference>
<dbReference type="Proteomes" id="UP000796880">
    <property type="component" value="Unassembled WGS sequence"/>
</dbReference>
<dbReference type="GO" id="GO:0071040">
    <property type="term" value="P:nuclear polyadenylation-dependent antisense transcript catabolic process"/>
    <property type="evidence" value="ECO:0007669"/>
    <property type="project" value="TreeGrafter"/>
</dbReference>
<dbReference type="FunFam" id="3.30.420.10:FF:000079">
    <property type="entry name" value="Polynucleotidyl transferase ribonuclease H fold protein with HRDC domain"/>
    <property type="match status" value="1"/>
</dbReference>
<reference evidence="3" key="1">
    <citation type="submission" date="2020-03" db="EMBL/GenBank/DDBJ databases">
        <title>A high-quality chromosome-level genome assembly of a woody plant with both climbing and erect habits, Rhamnella rubrinervis.</title>
        <authorList>
            <person name="Lu Z."/>
            <person name="Yang Y."/>
            <person name="Zhu X."/>
            <person name="Sun Y."/>
        </authorList>
    </citation>
    <scope>NUCLEOTIDE SEQUENCE</scope>
    <source>
        <strain evidence="3">BYM</strain>
        <tissue evidence="3">Leaf</tissue>
    </source>
</reference>
<dbReference type="GO" id="GO:0071051">
    <property type="term" value="P:poly(A)-dependent snoRNA 3'-end processing"/>
    <property type="evidence" value="ECO:0007669"/>
    <property type="project" value="TreeGrafter"/>
</dbReference>
<keyword evidence="1" id="KW-0812">Transmembrane</keyword>
<dbReference type="GO" id="GO:0071036">
    <property type="term" value="P:nuclear polyadenylation-dependent snoRNA catabolic process"/>
    <property type="evidence" value="ECO:0007669"/>
    <property type="project" value="TreeGrafter"/>
</dbReference>
<dbReference type="GO" id="GO:0000175">
    <property type="term" value="F:3'-5'-RNA exonuclease activity"/>
    <property type="evidence" value="ECO:0007669"/>
    <property type="project" value="InterPro"/>
</dbReference>
<dbReference type="Gene3D" id="3.30.420.10">
    <property type="entry name" value="Ribonuclease H-like superfamily/Ribonuclease H"/>
    <property type="match status" value="1"/>
</dbReference>
<proteinExistence type="predicted"/>
<dbReference type="GO" id="GO:0071035">
    <property type="term" value="P:nuclear polyadenylation-dependent rRNA catabolic process"/>
    <property type="evidence" value="ECO:0007669"/>
    <property type="project" value="TreeGrafter"/>
</dbReference>
<comment type="caution">
    <text evidence="3">The sequence shown here is derived from an EMBL/GenBank/DDBJ whole genome shotgun (WGS) entry which is preliminary data.</text>
</comment>
<organism evidence="3 4">
    <name type="scientific">Rhamnella rubrinervis</name>
    <dbReference type="NCBI Taxonomy" id="2594499"/>
    <lineage>
        <taxon>Eukaryota</taxon>
        <taxon>Viridiplantae</taxon>
        <taxon>Streptophyta</taxon>
        <taxon>Embryophyta</taxon>
        <taxon>Tracheophyta</taxon>
        <taxon>Spermatophyta</taxon>
        <taxon>Magnoliopsida</taxon>
        <taxon>eudicotyledons</taxon>
        <taxon>Gunneridae</taxon>
        <taxon>Pentapetalae</taxon>
        <taxon>rosids</taxon>
        <taxon>fabids</taxon>
        <taxon>Rosales</taxon>
        <taxon>Rhamnaceae</taxon>
        <taxon>rhamnoid group</taxon>
        <taxon>Rhamneae</taxon>
        <taxon>Rhamnella</taxon>
    </lineage>
</organism>
<sequence>MESKGTLKLVLAVASVSALSILFIAEYRRRRRQKCCGSSCYLGVDSKPQYAFKRVLADNSYSAFKHLSLSSSINADNASNAHPYETEIMALIENPKLEFKITEKMDLNMSESYIWVQTELQLKELVEALSKERVLAVDTEQHSLRSFLGFTALVQISTEKEDYLIDTIALHDLMGNLRAVFANPSICKVFHGADNDVLWLQRDFNIYVVNLFDTAKACDVLSKPQKSLAYLLESYCGVATNKMLQREDWRQRPLSMDMVQYARTDAHYLLYIANCLIAELEQQENENSCPDDKFHFVLEASRRSNMTCLQLYAKEIEASPGESAALSIFSRYLNGQGGNSSLYFEFEDVVRRLCAWRDLMARVHDESLRYVLPDQTIIALADKAPTNPTDIYETIAQADLNVDSSLNFILPSPSPVVCSHLDDFHYLLQDKIGNPDDIFSVMLQKCLGPSGSCPLSVFNYALLVTCNLKLTLVSKQNGVKNSKQVARKSSRELFVQKFSCKSPVYHNCRIYANDGRLLCYCDRRKLEWYLRRDLAKRVEENPPAIMLLFEPKGRPEDEDNDFYIQSKKNICVGCGERNHYLRYRIIPSCYRMHFPEHLKSHRSHDIVLLCVDCHEVAHASAEKYKKQIAKEFGIPLFVHKVADLEQAIITSGTSASEDAGVSPLQLRTAAMALLRHGPRMPSKRREELREIVVRYYGGREISEEDLEKALLVGMSPHEKRRLERKKGLCFKHSKGSNPPDAEREKVTSSLVTSEVLEATEVYTPNDDSCTTTAEDIELCMVKDADVDNTLDTDAGIHGKASVEVEKHVNSDGRGVSDTKNVSVEKADSNCERSPSNETDDFCFTTRDGIAHPKHKSKLSLLGHGPHGKQVVDHLLKEYGEEGVREFCQRWRQVFVEAVHPRFLPAGWDVMHSGRRDFGEYSVYNPAKKASTTFSELMNSDRKQ</sequence>
<gene>
    <name evidence="3" type="ORF">FNV43_RR13374</name>
</gene>
<evidence type="ECO:0000259" key="2">
    <source>
        <dbReference type="PROSITE" id="PS50967"/>
    </source>
</evidence>
<dbReference type="InterPro" id="IPR036397">
    <property type="entry name" value="RNaseH_sf"/>
</dbReference>
<dbReference type="AlphaFoldDB" id="A0A8K0H0Y8"/>
<dbReference type="InterPro" id="IPR002121">
    <property type="entry name" value="HRDC_dom"/>
</dbReference>
<dbReference type="PROSITE" id="PS50967">
    <property type="entry name" value="HRDC"/>
    <property type="match status" value="1"/>
</dbReference>
<dbReference type="EMBL" id="VOIH02000006">
    <property type="protein sequence ID" value="KAF3443684.1"/>
    <property type="molecule type" value="Genomic_DNA"/>
</dbReference>
<dbReference type="GO" id="GO:0071044">
    <property type="term" value="P:histone mRNA catabolic process"/>
    <property type="evidence" value="ECO:0007669"/>
    <property type="project" value="TreeGrafter"/>
</dbReference>
<dbReference type="GO" id="GO:0071039">
    <property type="term" value="P:nuclear polyadenylation-dependent CUT catabolic process"/>
    <property type="evidence" value="ECO:0007669"/>
    <property type="project" value="TreeGrafter"/>
</dbReference>
<dbReference type="InterPro" id="IPR045092">
    <property type="entry name" value="Rrp6-like"/>
</dbReference>
<dbReference type="GO" id="GO:0000166">
    <property type="term" value="F:nucleotide binding"/>
    <property type="evidence" value="ECO:0007669"/>
    <property type="project" value="InterPro"/>
</dbReference>
<dbReference type="Gene3D" id="1.10.150.80">
    <property type="entry name" value="HRDC domain"/>
    <property type="match status" value="1"/>
</dbReference>
<dbReference type="InterPro" id="IPR002562">
    <property type="entry name" value="3'-5'_exonuclease_dom"/>
</dbReference>
<dbReference type="GO" id="GO:0071037">
    <property type="term" value="P:nuclear polyadenylation-dependent snRNA catabolic process"/>
    <property type="evidence" value="ECO:0007669"/>
    <property type="project" value="TreeGrafter"/>
</dbReference>
<dbReference type="SUPFAM" id="SSF47819">
    <property type="entry name" value="HRDC-like"/>
    <property type="match status" value="1"/>
</dbReference>
<dbReference type="PANTHER" id="PTHR12124">
    <property type="entry name" value="POLYMYOSITIS/SCLERODERMA AUTOANTIGEN-RELATED"/>
    <property type="match status" value="1"/>
</dbReference>
<dbReference type="GO" id="GO:0000467">
    <property type="term" value="P:exonucleolytic trimming to generate mature 3'-end of 5.8S rRNA from tricistronic rRNA transcript (SSU-rRNA, 5.8S rRNA, LSU-rRNA)"/>
    <property type="evidence" value="ECO:0007669"/>
    <property type="project" value="InterPro"/>
</dbReference>
<dbReference type="Pfam" id="PF01612">
    <property type="entry name" value="DNA_pol_A_exo1"/>
    <property type="match status" value="1"/>
</dbReference>
<dbReference type="OrthoDB" id="2250022at2759"/>
<dbReference type="Pfam" id="PF00570">
    <property type="entry name" value="HRDC"/>
    <property type="match status" value="1"/>
</dbReference>
<dbReference type="GO" id="GO:0071038">
    <property type="term" value="P:TRAMP-dependent tRNA surveillance pathway"/>
    <property type="evidence" value="ECO:0007669"/>
    <property type="project" value="TreeGrafter"/>
</dbReference>
<dbReference type="GO" id="GO:0005730">
    <property type="term" value="C:nucleolus"/>
    <property type="evidence" value="ECO:0007669"/>
    <property type="project" value="TreeGrafter"/>
</dbReference>
<evidence type="ECO:0000256" key="1">
    <source>
        <dbReference type="SAM" id="Phobius"/>
    </source>
</evidence>
<dbReference type="GO" id="GO:0003727">
    <property type="term" value="F:single-stranded RNA binding"/>
    <property type="evidence" value="ECO:0007669"/>
    <property type="project" value="TreeGrafter"/>
</dbReference>
<dbReference type="GO" id="GO:0000176">
    <property type="term" value="C:nuclear exosome (RNase complex)"/>
    <property type="evidence" value="ECO:0007669"/>
    <property type="project" value="TreeGrafter"/>
</dbReference>
<dbReference type="SMART" id="SM00474">
    <property type="entry name" value="35EXOc"/>
    <property type="match status" value="1"/>
</dbReference>
<accession>A0A8K0H0Y8</accession>
<dbReference type="PANTHER" id="PTHR12124:SF68">
    <property type="entry name" value="PROTEIN RRP6-LIKE 3"/>
    <property type="match status" value="1"/>
</dbReference>
<feature type="transmembrane region" description="Helical" evidence="1">
    <location>
        <begin position="6"/>
        <end position="25"/>
    </location>
</feature>
<evidence type="ECO:0000313" key="3">
    <source>
        <dbReference type="EMBL" id="KAF3443684.1"/>
    </source>
</evidence>
<protein>
    <recommendedName>
        <fullName evidence="2">HRDC domain-containing protein</fullName>
    </recommendedName>
</protein>
<name>A0A8K0H0Y8_9ROSA</name>
<keyword evidence="1" id="KW-1133">Transmembrane helix</keyword>
<evidence type="ECO:0000313" key="4">
    <source>
        <dbReference type="Proteomes" id="UP000796880"/>
    </source>
</evidence>
<dbReference type="InterPro" id="IPR012337">
    <property type="entry name" value="RNaseH-like_sf"/>
</dbReference>
<keyword evidence="4" id="KW-1185">Reference proteome</keyword>
<dbReference type="InterPro" id="IPR010997">
    <property type="entry name" value="HRDC-like_sf"/>
</dbReference>
<feature type="domain" description="HRDC" evidence="2">
    <location>
        <begin position="343"/>
        <end position="423"/>
    </location>
</feature>
<dbReference type="InterPro" id="IPR044876">
    <property type="entry name" value="HRDC_dom_sf"/>
</dbReference>
<keyword evidence="1" id="KW-0472">Membrane</keyword>